<dbReference type="Gene3D" id="3.40.50.2000">
    <property type="entry name" value="Glycogen Phosphorylase B"/>
    <property type="match status" value="2"/>
</dbReference>
<keyword evidence="1" id="KW-0413">Isomerase</keyword>
<evidence type="ECO:0000313" key="3">
    <source>
        <dbReference type="EMBL" id="SEW38271.1"/>
    </source>
</evidence>
<dbReference type="CDD" id="cd03786">
    <property type="entry name" value="GTB_UDP-GlcNAc_2-Epimerase"/>
    <property type="match status" value="1"/>
</dbReference>
<accession>A0A1I0RDE7</accession>
<evidence type="ECO:0000256" key="1">
    <source>
        <dbReference type="RuleBase" id="RU003513"/>
    </source>
</evidence>
<dbReference type="InterPro" id="IPR029767">
    <property type="entry name" value="WecB-like"/>
</dbReference>
<proteinExistence type="inferred from homology"/>
<protein>
    <submittedName>
        <fullName evidence="3">UDP-N-acetylglucosamine 2-epimerase (Non-hydrolysing)</fullName>
    </submittedName>
</protein>
<keyword evidence="4" id="KW-1185">Reference proteome</keyword>
<dbReference type="AlphaFoldDB" id="A0A1I0RDE7"/>
<dbReference type="Proteomes" id="UP000199437">
    <property type="component" value="Unassembled WGS sequence"/>
</dbReference>
<evidence type="ECO:0000259" key="2">
    <source>
        <dbReference type="Pfam" id="PF02350"/>
    </source>
</evidence>
<feature type="domain" description="UDP-N-acetylglucosamine 2-epimerase" evidence="2">
    <location>
        <begin position="32"/>
        <end position="356"/>
    </location>
</feature>
<dbReference type="SUPFAM" id="SSF53756">
    <property type="entry name" value="UDP-Glycosyltransferase/glycogen phosphorylase"/>
    <property type="match status" value="1"/>
</dbReference>
<dbReference type="OrthoDB" id="9803238at2"/>
<dbReference type="PANTHER" id="PTHR43174">
    <property type="entry name" value="UDP-N-ACETYLGLUCOSAMINE 2-EPIMERASE"/>
    <property type="match status" value="1"/>
</dbReference>
<evidence type="ECO:0000313" key="4">
    <source>
        <dbReference type="Proteomes" id="UP000199437"/>
    </source>
</evidence>
<dbReference type="InterPro" id="IPR003331">
    <property type="entry name" value="UDP_GlcNAc_Epimerase_2_dom"/>
</dbReference>
<organism evidence="3 4">
    <name type="scientific">Roseivirga pacifica</name>
    <dbReference type="NCBI Taxonomy" id="1267423"/>
    <lineage>
        <taxon>Bacteria</taxon>
        <taxon>Pseudomonadati</taxon>
        <taxon>Bacteroidota</taxon>
        <taxon>Cytophagia</taxon>
        <taxon>Cytophagales</taxon>
        <taxon>Roseivirgaceae</taxon>
        <taxon>Roseivirga</taxon>
    </lineage>
</organism>
<reference evidence="4" key="1">
    <citation type="submission" date="2016-10" db="EMBL/GenBank/DDBJ databases">
        <authorList>
            <person name="Varghese N."/>
            <person name="Submissions S."/>
        </authorList>
    </citation>
    <scope>NUCLEOTIDE SEQUENCE [LARGE SCALE GENOMIC DNA]</scope>
    <source>
        <strain evidence="4">CGMCC 1.12402</strain>
    </source>
</reference>
<dbReference type="Pfam" id="PF02350">
    <property type="entry name" value="Epimerase_2"/>
    <property type="match status" value="1"/>
</dbReference>
<dbReference type="GeneID" id="99988075"/>
<dbReference type="EMBL" id="FOIR01000003">
    <property type="protein sequence ID" value="SEW38271.1"/>
    <property type="molecule type" value="Genomic_DNA"/>
</dbReference>
<dbReference type="STRING" id="1267423.SAMN05216290_3399"/>
<dbReference type="GO" id="GO:0016853">
    <property type="term" value="F:isomerase activity"/>
    <property type="evidence" value="ECO:0007669"/>
    <property type="project" value="UniProtKB-KW"/>
</dbReference>
<dbReference type="RefSeq" id="WP_090260082.1">
    <property type="nucleotide sequence ID" value="NZ_FOIR01000003.1"/>
</dbReference>
<gene>
    <name evidence="3" type="ORF">SAMN05216290_3399</name>
</gene>
<name>A0A1I0RDE7_9BACT</name>
<dbReference type="NCBIfam" id="TIGR00236">
    <property type="entry name" value="wecB"/>
    <property type="match status" value="1"/>
</dbReference>
<sequence length="361" mass="39986">MHLTIIAGARPNFVKIAPIIHAISHHNDQGAAKIDFCLVHTGQHYDEKMSGSFFKDLNIPLPDVNLNVGSHSHAEQTAKIMVAFEKHLMNQSTDCVLVVGDVNSTMACAIVAKKLGVKVVHVEGGLRSRDMRMPEEINRLLTDSITDYFFTTSALADTNLLNEGVTADRIFMVGNTMIDSLVNSLDKAVMPKVEHDIATAEYILLTLHRPSNVDDAHKLETLIETIDRIASGVKVLFPIHPRTASKLTNIERFDNIEFLSPLPYLEFLYLMKNAKAVVTDSGGIQEETTYLKVPCLTLRENTERPETIEIGSNQLIGNDLVALEKSLTAILSGNWKKGEVPPLWDGNASKRIVDHLAQLFN</sequence>
<dbReference type="PANTHER" id="PTHR43174:SF1">
    <property type="entry name" value="UDP-N-ACETYLGLUCOSAMINE 2-EPIMERASE"/>
    <property type="match status" value="1"/>
</dbReference>
<comment type="similarity">
    <text evidence="1">Belongs to the UDP-N-acetylglucosamine 2-epimerase family.</text>
</comment>